<dbReference type="InterPro" id="IPR019285">
    <property type="entry name" value="DUF2336"/>
</dbReference>
<dbReference type="EMBL" id="WUMV01000003">
    <property type="protein sequence ID" value="MXN65446.1"/>
    <property type="molecule type" value="Genomic_DNA"/>
</dbReference>
<evidence type="ECO:0000313" key="2">
    <source>
        <dbReference type="Proteomes" id="UP000433101"/>
    </source>
</evidence>
<accession>A0A7X3S841</accession>
<evidence type="ECO:0000313" key="1">
    <source>
        <dbReference type="EMBL" id="MXN65446.1"/>
    </source>
</evidence>
<name>A0A7X3S841_9HYPH</name>
<dbReference type="Pfam" id="PF10098">
    <property type="entry name" value="DUF2336"/>
    <property type="match status" value="1"/>
</dbReference>
<gene>
    <name evidence="1" type="ORF">GR183_11090</name>
</gene>
<dbReference type="AlphaFoldDB" id="A0A7X3S841"/>
<protein>
    <submittedName>
        <fullName evidence="1">DUF2336 domain-containing protein</fullName>
    </submittedName>
</protein>
<comment type="caution">
    <text evidence="1">The sequence shown here is derived from an EMBL/GenBank/DDBJ whole genome shotgun (WGS) entry which is preliminary data.</text>
</comment>
<reference evidence="1 2" key="1">
    <citation type="submission" date="2019-12" db="EMBL/GenBank/DDBJ databases">
        <authorList>
            <person name="Li M."/>
        </authorList>
    </citation>
    <scope>NUCLEOTIDE SEQUENCE [LARGE SCALE GENOMIC DNA]</scope>
    <source>
        <strain evidence="1 2">GBMRC 2046</strain>
    </source>
</reference>
<dbReference type="RefSeq" id="WP_160775624.1">
    <property type="nucleotide sequence ID" value="NZ_WUMV01000003.1"/>
</dbReference>
<organism evidence="1 2">
    <name type="scientific">Stappia sediminis</name>
    <dbReference type="NCBI Taxonomy" id="2692190"/>
    <lineage>
        <taxon>Bacteria</taxon>
        <taxon>Pseudomonadati</taxon>
        <taxon>Pseudomonadota</taxon>
        <taxon>Alphaproteobacteria</taxon>
        <taxon>Hyphomicrobiales</taxon>
        <taxon>Stappiaceae</taxon>
        <taxon>Stappia</taxon>
    </lineage>
</organism>
<proteinExistence type="predicted"/>
<keyword evidence="2" id="KW-1185">Reference proteome</keyword>
<sequence>MLSDLLRLAKDATPESRGKLLQRVADVFLDGIGGHSQAELELFCDVILRLLDTTGLEDRASLSRRIAPIAATPQAVAIRLAKDDIAVAAPILEMSPALSQADLMKLARRMPEPHLEAIAKRMDMSPRLSDTLIERGKTRVWRTIASNKNISMSDWGLRTLTKHSLTDAILCDRIAERGDLTPLICEWLLPYVNTTKRLRLQAIVAGSEPHETTDVNLIRQDLRRRLGVYLDTCDAARLWQLIDSGDSNLNDLVIVLIDDKRINDAISLLSKIARRPIANIQTAVFKSAIDDLIQLCVAADLSDHAFLALAHARCRRLRIPEAQTIRWLEAYQDFQRSIEAGSRDDKERSHPGEIALDA</sequence>
<dbReference type="Proteomes" id="UP000433101">
    <property type="component" value="Unassembled WGS sequence"/>
</dbReference>